<name>E3CN38_STRVE</name>
<dbReference type="NCBIfam" id="NF041000">
    <property type="entry name" value="ATPase_ComGA"/>
    <property type="match status" value="1"/>
</dbReference>
<dbReference type="InterPro" id="IPR003004">
    <property type="entry name" value="GspF/PilC"/>
</dbReference>
<dbReference type="CDD" id="cd01129">
    <property type="entry name" value="PulE-GspE-like"/>
    <property type="match status" value="1"/>
</dbReference>
<keyword evidence="5 10" id="KW-0812">Transmembrane</keyword>
<dbReference type="PANTHER" id="PTHR30258">
    <property type="entry name" value="TYPE II SECRETION SYSTEM PROTEIN GSPE-RELATED"/>
    <property type="match status" value="1"/>
</dbReference>
<reference evidence="12 13" key="1">
    <citation type="submission" date="2010-10" db="EMBL/GenBank/DDBJ databases">
        <authorList>
            <person name="Durkin A.S."/>
            <person name="Madupu R."/>
            <person name="Torralba M."/>
            <person name="Gillis M."/>
            <person name="Methe B."/>
            <person name="Sutton G."/>
            <person name="Nelson K.E."/>
        </authorList>
    </citation>
    <scope>NUCLEOTIDE SEQUENCE [LARGE SCALE GENOMIC DNA]</scope>
    <source>
        <strain evidence="12 13">F0396</strain>
    </source>
</reference>
<dbReference type="GO" id="GO:0005886">
    <property type="term" value="C:plasma membrane"/>
    <property type="evidence" value="ECO:0007669"/>
    <property type="project" value="UniProtKB-SubCell"/>
</dbReference>
<keyword evidence="7" id="KW-0067">ATP-binding</keyword>
<keyword evidence="4" id="KW-1003">Cell membrane</keyword>
<dbReference type="EMBL" id="AEKO01000002">
    <property type="protein sequence ID" value="EFQ60242.1"/>
    <property type="molecule type" value="Genomic_DNA"/>
</dbReference>
<dbReference type="PROSITE" id="PS00662">
    <property type="entry name" value="T2SP_E"/>
    <property type="match status" value="1"/>
</dbReference>
<sequence>MITEFAKEIIKNADSCGAQDIYVIPRQDNYELYMRVGQERRLIDVYRPDFMASLIGHFKFVAGMMVGEKRRSQLGSCDYDCGDGHLVSLRLSTVGDYRGLESLVIRVLHSERRELTYWNQGIQPIKDALDYRGLYLFAGPVGSGKTTLMHELVQERFKGQQVISIEDPVEIKQDNVLQLQVNQAIDMTYDNLIKLSLRHRPDVLIIGEIRDKETARAVIRASLTGVTVLSTIHAKSVAGVYERLLDLGVDKSELDNALQGIAYMRLIKGGGVIDFASENFQSHSSTSWNQQLEGLVKQGYLTEGDIQGEKLKINQQVKVIQLFKQLLKAGFTLTEIVAFLERSHLLKESSLSLMKASLMRGDRLDKMFASVGFSDNIVTQIALADKHGNLLGSLTKIEAYMLRMTKVRKKLMEVATYPILLLGFLILIMLGLKNYLLPQLLEGDGKENWAVQLVQIFPQLFFVTLCGLLVLSLILYLWVKRQPALVFYRRMAKIPFIGQTIRLYTTAYYAREWGNLLGQGIDLLDLVSLMQEQKSKLFRELGADLEEALMLGQSFPDRIASHPFFTKELSLIIAYGEANARLGYELEVYAEEVWQAFFNRLNKATTFVQPLIFIIVAVVIVMIYAAMLLPMYQNMEGMMS</sequence>
<protein>
    <submittedName>
        <fullName evidence="12">Type II/IV secretion system protein</fullName>
    </submittedName>
</protein>
<organism evidence="12 13">
    <name type="scientific">Streptococcus vestibularis F0396</name>
    <dbReference type="NCBI Taxonomy" id="904306"/>
    <lineage>
        <taxon>Bacteria</taxon>
        <taxon>Bacillati</taxon>
        <taxon>Bacillota</taxon>
        <taxon>Bacilli</taxon>
        <taxon>Lactobacillales</taxon>
        <taxon>Streptococcaceae</taxon>
        <taxon>Streptococcus</taxon>
    </lineage>
</organism>
<dbReference type="InterPro" id="IPR047692">
    <property type="entry name" value="T4P_ComGB"/>
</dbReference>
<evidence type="ECO:0000256" key="2">
    <source>
        <dbReference type="ARBA" id="ARBA00005745"/>
    </source>
</evidence>
<comment type="similarity">
    <text evidence="3">Belongs to the GSP E family.</text>
</comment>
<keyword evidence="8 10" id="KW-1133">Transmembrane helix</keyword>
<dbReference type="Gene3D" id="3.40.50.300">
    <property type="entry name" value="P-loop containing nucleotide triphosphate hydrolases"/>
    <property type="match status" value="1"/>
</dbReference>
<comment type="similarity">
    <text evidence="2">Belongs to the GSP F family.</text>
</comment>
<comment type="caution">
    <text evidence="12">The sequence shown here is derived from an EMBL/GenBank/DDBJ whole genome shotgun (WGS) entry which is preliminary data.</text>
</comment>
<evidence type="ECO:0000256" key="7">
    <source>
        <dbReference type="ARBA" id="ARBA00022840"/>
    </source>
</evidence>
<dbReference type="InterPro" id="IPR042094">
    <property type="entry name" value="T2SS_GspF_sf"/>
</dbReference>
<dbReference type="NCBIfam" id="NF041012">
    <property type="entry name" value="T4P_ComGB"/>
    <property type="match status" value="1"/>
</dbReference>
<evidence type="ECO:0000256" key="1">
    <source>
        <dbReference type="ARBA" id="ARBA00004651"/>
    </source>
</evidence>
<dbReference type="SUPFAM" id="SSF52540">
    <property type="entry name" value="P-loop containing nucleoside triphosphate hydrolases"/>
    <property type="match status" value="1"/>
</dbReference>
<dbReference type="eggNOG" id="COG2804">
    <property type="taxonomic scope" value="Bacteria"/>
</dbReference>
<dbReference type="GO" id="GO:0016887">
    <property type="term" value="F:ATP hydrolysis activity"/>
    <property type="evidence" value="ECO:0007669"/>
    <property type="project" value="TreeGrafter"/>
</dbReference>
<evidence type="ECO:0000256" key="9">
    <source>
        <dbReference type="ARBA" id="ARBA00023136"/>
    </source>
</evidence>
<evidence type="ECO:0000313" key="12">
    <source>
        <dbReference type="EMBL" id="EFQ60242.1"/>
    </source>
</evidence>
<dbReference type="AlphaFoldDB" id="E3CN38"/>
<dbReference type="InterPro" id="IPR047667">
    <property type="entry name" value="ATPase_ComGA"/>
</dbReference>
<keyword evidence="6" id="KW-0547">Nucleotide-binding</keyword>
<accession>E3CN38</accession>
<dbReference type="Pfam" id="PF00437">
    <property type="entry name" value="T2SSE"/>
    <property type="match status" value="1"/>
</dbReference>
<dbReference type="InterPro" id="IPR027417">
    <property type="entry name" value="P-loop_NTPase"/>
</dbReference>
<dbReference type="Gene3D" id="3.30.450.90">
    <property type="match status" value="1"/>
</dbReference>
<dbReference type="Pfam" id="PF00482">
    <property type="entry name" value="T2SSF"/>
    <property type="match status" value="2"/>
</dbReference>
<dbReference type="Gene3D" id="1.20.81.30">
    <property type="entry name" value="Type II secretion system (T2SS), domain F"/>
    <property type="match status" value="2"/>
</dbReference>
<dbReference type="eggNOG" id="COG1459">
    <property type="taxonomic scope" value="Bacteria"/>
</dbReference>
<evidence type="ECO:0000256" key="3">
    <source>
        <dbReference type="ARBA" id="ARBA00006611"/>
    </source>
</evidence>
<dbReference type="GO" id="GO:0005524">
    <property type="term" value="F:ATP binding"/>
    <property type="evidence" value="ECO:0007669"/>
    <property type="project" value="UniProtKB-KW"/>
</dbReference>
<keyword evidence="9 10" id="KW-0472">Membrane</keyword>
<feature type="transmembrane region" description="Helical" evidence="10">
    <location>
        <begin position="414"/>
        <end position="436"/>
    </location>
</feature>
<dbReference type="OrthoDB" id="9808272at2"/>
<evidence type="ECO:0000256" key="8">
    <source>
        <dbReference type="ARBA" id="ARBA00022989"/>
    </source>
</evidence>
<evidence type="ECO:0000259" key="11">
    <source>
        <dbReference type="PROSITE" id="PS00662"/>
    </source>
</evidence>
<proteinExistence type="inferred from homology"/>
<evidence type="ECO:0000256" key="6">
    <source>
        <dbReference type="ARBA" id="ARBA00022741"/>
    </source>
</evidence>
<dbReference type="InterPro" id="IPR018076">
    <property type="entry name" value="T2SS_GspF_dom"/>
</dbReference>
<evidence type="ECO:0000313" key="13">
    <source>
        <dbReference type="Proteomes" id="UP000004896"/>
    </source>
</evidence>
<comment type="subcellular location">
    <subcellularLocation>
        <location evidence="1">Cell membrane</location>
        <topology evidence="1">Multi-pass membrane protein</topology>
    </subcellularLocation>
</comment>
<feature type="transmembrane region" description="Helical" evidence="10">
    <location>
        <begin position="610"/>
        <end position="632"/>
    </location>
</feature>
<dbReference type="PANTHER" id="PTHR30258:SF2">
    <property type="entry name" value="COMG OPERON PROTEIN 1"/>
    <property type="match status" value="1"/>
</dbReference>
<dbReference type="InterPro" id="IPR001482">
    <property type="entry name" value="T2SS/T4SS_dom"/>
</dbReference>
<evidence type="ECO:0000256" key="10">
    <source>
        <dbReference type="SAM" id="Phobius"/>
    </source>
</evidence>
<evidence type="ECO:0000256" key="5">
    <source>
        <dbReference type="ARBA" id="ARBA00022692"/>
    </source>
</evidence>
<feature type="transmembrane region" description="Helical" evidence="10">
    <location>
        <begin position="456"/>
        <end position="479"/>
    </location>
</feature>
<dbReference type="PRINTS" id="PR00812">
    <property type="entry name" value="BCTERIALGSPF"/>
</dbReference>
<gene>
    <name evidence="12" type="ORF">HMPREF9192_2011</name>
</gene>
<dbReference type="Proteomes" id="UP000004896">
    <property type="component" value="Unassembled WGS sequence"/>
</dbReference>
<feature type="domain" description="Bacterial type II secretion system protein E" evidence="11">
    <location>
        <begin position="197"/>
        <end position="211"/>
    </location>
</feature>
<evidence type="ECO:0000256" key="4">
    <source>
        <dbReference type="ARBA" id="ARBA00022475"/>
    </source>
</evidence>